<name>A0AAV3ZIC2_9GAST</name>
<protein>
    <submittedName>
        <fullName evidence="1">Uncharacterized protein</fullName>
    </submittedName>
</protein>
<organism evidence="1 2">
    <name type="scientific">Plakobranchus ocellatus</name>
    <dbReference type="NCBI Taxonomy" id="259542"/>
    <lineage>
        <taxon>Eukaryota</taxon>
        <taxon>Metazoa</taxon>
        <taxon>Spiralia</taxon>
        <taxon>Lophotrochozoa</taxon>
        <taxon>Mollusca</taxon>
        <taxon>Gastropoda</taxon>
        <taxon>Heterobranchia</taxon>
        <taxon>Euthyneura</taxon>
        <taxon>Panpulmonata</taxon>
        <taxon>Sacoglossa</taxon>
        <taxon>Placobranchoidea</taxon>
        <taxon>Plakobranchidae</taxon>
        <taxon>Plakobranchus</taxon>
    </lineage>
</organism>
<sequence>MVWRCCASGGVSVACFSLSRIEMLALYPNPNLGEQVLLQARAPLAGLETRDRHRGVPADLRMDSLTTVPSTPQILKGT</sequence>
<dbReference type="PROSITE" id="PS51257">
    <property type="entry name" value="PROKAR_LIPOPROTEIN"/>
    <property type="match status" value="1"/>
</dbReference>
<dbReference type="Proteomes" id="UP000735302">
    <property type="component" value="Unassembled WGS sequence"/>
</dbReference>
<evidence type="ECO:0000313" key="2">
    <source>
        <dbReference type="Proteomes" id="UP000735302"/>
    </source>
</evidence>
<accession>A0AAV3ZIC2</accession>
<comment type="caution">
    <text evidence="1">The sequence shown here is derived from an EMBL/GenBank/DDBJ whole genome shotgun (WGS) entry which is preliminary data.</text>
</comment>
<evidence type="ECO:0000313" key="1">
    <source>
        <dbReference type="EMBL" id="GFN98870.1"/>
    </source>
</evidence>
<proteinExistence type="predicted"/>
<gene>
    <name evidence="1" type="ORF">PoB_002537600</name>
</gene>
<keyword evidence="2" id="KW-1185">Reference proteome</keyword>
<dbReference type="AlphaFoldDB" id="A0AAV3ZIC2"/>
<reference evidence="1 2" key="1">
    <citation type="journal article" date="2021" name="Elife">
        <title>Chloroplast acquisition without the gene transfer in kleptoplastic sea slugs, Plakobranchus ocellatus.</title>
        <authorList>
            <person name="Maeda T."/>
            <person name="Takahashi S."/>
            <person name="Yoshida T."/>
            <person name="Shimamura S."/>
            <person name="Takaki Y."/>
            <person name="Nagai Y."/>
            <person name="Toyoda A."/>
            <person name="Suzuki Y."/>
            <person name="Arimoto A."/>
            <person name="Ishii H."/>
            <person name="Satoh N."/>
            <person name="Nishiyama T."/>
            <person name="Hasebe M."/>
            <person name="Maruyama T."/>
            <person name="Minagawa J."/>
            <person name="Obokata J."/>
            <person name="Shigenobu S."/>
        </authorList>
    </citation>
    <scope>NUCLEOTIDE SEQUENCE [LARGE SCALE GENOMIC DNA]</scope>
</reference>
<dbReference type="EMBL" id="BLXT01002893">
    <property type="protein sequence ID" value="GFN98870.1"/>
    <property type="molecule type" value="Genomic_DNA"/>
</dbReference>